<organism evidence="17 18">
    <name type="scientific">Helobdella robusta</name>
    <name type="common">Californian leech</name>
    <dbReference type="NCBI Taxonomy" id="6412"/>
    <lineage>
        <taxon>Eukaryota</taxon>
        <taxon>Metazoa</taxon>
        <taxon>Spiralia</taxon>
        <taxon>Lophotrochozoa</taxon>
        <taxon>Annelida</taxon>
        <taxon>Clitellata</taxon>
        <taxon>Hirudinea</taxon>
        <taxon>Rhynchobdellida</taxon>
        <taxon>Glossiphoniidae</taxon>
        <taxon>Helobdella</taxon>
    </lineage>
</organism>
<dbReference type="GO" id="GO:0042645">
    <property type="term" value="C:mitochondrial nucleoid"/>
    <property type="evidence" value="ECO:0007669"/>
    <property type="project" value="UniProtKB-SubCell"/>
</dbReference>
<dbReference type="PANTHER" id="PTHR10267:SF0">
    <property type="entry name" value="DNA POLYMERASE SUBUNIT GAMMA-1"/>
    <property type="match status" value="1"/>
</dbReference>
<comment type="cofactor">
    <cofactor evidence="1">
        <name>Mg(2+)</name>
        <dbReference type="ChEBI" id="CHEBI:18420"/>
    </cofactor>
</comment>
<dbReference type="FunFam" id="1.10.150.20:FF:000024">
    <property type="entry name" value="DNA polymerase gamma, catalytic subunit"/>
    <property type="match status" value="1"/>
</dbReference>
<comment type="subcellular location">
    <subcellularLocation>
        <location evidence="2">Mitochondrion matrix</location>
        <location evidence="2">Mitochondrion nucleoid</location>
    </subcellularLocation>
</comment>
<keyword evidence="13" id="KW-1135">Mitochondrion nucleoid</keyword>
<dbReference type="OrthoDB" id="5588663at2759"/>
<evidence type="ECO:0000256" key="9">
    <source>
        <dbReference type="ARBA" id="ARBA00022842"/>
    </source>
</evidence>
<dbReference type="InterPro" id="IPR001098">
    <property type="entry name" value="DNA-dir_DNA_pol_A_palm_dom"/>
</dbReference>
<dbReference type="GeneID" id="20212345"/>
<dbReference type="SUPFAM" id="SSF56672">
    <property type="entry name" value="DNA/RNA polymerases"/>
    <property type="match status" value="1"/>
</dbReference>
<dbReference type="AlphaFoldDB" id="T1FU49"/>
<dbReference type="STRING" id="6412.T1FU49"/>
<evidence type="ECO:0000313" key="17">
    <source>
        <dbReference type="EnsemblMetazoa" id="HelroP192623"/>
    </source>
</evidence>
<dbReference type="KEGG" id="hro:HELRODRAFT_192623"/>
<dbReference type="InterPro" id="IPR002297">
    <property type="entry name" value="DNA-dir_DNA_pol_A_mt"/>
</dbReference>
<dbReference type="PRINTS" id="PR00867">
    <property type="entry name" value="DNAPOLG"/>
</dbReference>
<dbReference type="RefSeq" id="XP_009021613.1">
    <property type="nucleotide sequence ID" value="XM_009023365.1"/>
</dbReference>
<reference evidence="16 18" key="2">
    <citation type="journal article" date="2013" name="Nature">
        <title>Insights into bilaterian evolution from three spiralian genomes.</title>
        <authorList>
            <person name="Simakov O."/>
            <person name="Marletaz F."/>
            <person name="Cho S.J."/>
            <person name="Edsinger-Gonzales E."/>
            <person name="Havlak P."/>
            <person name="Hellsten U."/>
            <person name="Kuo D.H."/>
            <person name="Larsson T."/>
            <person name="Lv J."/>
            <person name="Arendt D."/>
            <person name="Savage R."/>
            <person name="Osoegawa K."/>
            <person name="de Jong P."/>
            <person name="Grimwood J."/>
            <person name="Chapman J.A."/>
            <person name="Shapiro H."/>
            <person name="Aerts A."/>
            <person name="Otillar R.P."/>
            <person name="Terry A.Y."/>
            <person name="Boore J.L."/>
            <person name="Grigoriev I.V."/>
            <person name="Lindberg D.R."/>
            <person name="Seaver E.C."/>
            <person name="Weisblat D.A."/>
            <person name="Putnam N.H."/>
            <person name="Rokhsar D.S."/>
        </authorList>
    </citation>
    <scope>NUCLEOTIDE SEQUENCE</scope>
</reference>
<evidence type="ECO:0000256" key="2">
    <source>
        <dbReference type="ARBA" id="ARBA00004436"/>
    </source>
</evidence>
<reference evidence="17" key="3">
    <citation type="submission" date="2015-06" db="UniProtKB">
        <authorList>
            <consortium name="EnsemblMetazoa"/>
        </authorList>
    </citation>
    <scope>IDENTIFICATION</scope>
</reference>
<proteinExistence type="inferred from homology"/>
<evidence type="ECO:0000256" key="1">
    <source>
        <dbReference type="ARBA" id="ARBA00001946"/>
    </source>
</evidence>
<name>T1FU49_HELRO</name>
<dbReference type="EnsemblMetazoa" id="HelroT192623">
    <property type="protein sequence ID" value="HelroP192623"/>
    <property type="gene ID" value="HelroG192623"/>
</dbReference>
<dbReference type="SMART" id="SM00482">
    <property type="entry name" value="POLAc"/>
    <property type="match status" value="1"/>
</dbReference>
<dbReference type="PANTHER" id="PTHR10267">
    <property type="entry name" value="DNA POLYMERASE SUBUNIT GAMMA-1"/>
    <property type="match status" value="1"/>
</dbReference>
<keyword evidence="10" id="KW-0239">DNA-directed DNA polymerase</keyword>
<dbReference type="Gene3D" id="3.30.70.370">
    <property type="match status" value="1"/>
</dbReference>
<evidence type="ECO:0000256" key="13">
    <source>
        <dbReference type="ARBA" id="ARBA00023271"/>
    </source>
</evidence>
<dbReference type="Gene3D" id="1.10.150.20">
    <property type="entry name" value="5' to 3' exonuclease, C-terminal subdomain"/>
    <property type="match status" value="1"/>
</dbReference>
<dbReference type="CTD" id="20212345"/>
<keyword evidence="6" id="KW-0808">Transferase</keyword>
<accession>T1FU49</accession>
<keyword evidence="18" id="KW-1185">Reference proteome</keyword>
<dbReference type="InterPro" id="IPR019760">
    <property type="entry name" value="DNA-dir_DNA_pol_A_CS"/>
</dbReference>
<protein>
    <recommendedName>
        <fullName evidence="5">DNA polymerase subunit gamma-1</fullName>
        <ecNumber evidence="4">2.7.7.7</ecNumber>
    </recommendedName>
    <alternativeName>
        <fullName evidence="14">Mitochondrial DNA polymerase catalytic subunit</fullName>
    </alternativeName>
</protein>
<dbReference type="EMBL" id="KB096983">
    <property type="protein sequence ID" value="ESO00179.1"/>
    <property type="molecule type" value="Genomic_DNA"/>
</dbReference>
<evidence type="ECO:0000256" key="14">
    <source>
        <dbReference type="ARBA" id="ARBA00031966"/>
    </source>
</evidence>
<evidence type="ECO:0000256" key="12">
    <source>
        <dbReference type="ARBA" id="ARBA00023128"/>
    </source>
</evidence>
<keyword evidence="7" id="KW-0548">Nucleotidyltransferase</keyword>
<keyword evidence="9" id="KW-0460">Magnesium</keyword>
<evidence type="ECO:0000256" key="4">
    <source>
        <dbReference type="ARBA" id="ARBA00012417"/>
    </source>
</evidence>
<dbReference type="Pfam" id="PF00476">
    <property type="entry name" value="DNA_pol_A"/>
    <property type="match status" value="1"/>
</dbReference>
<dbReference type="OMA" id="CICIHDE"/>
<gene>
    <name evidence="17" type="primary">20212345</name>
    <name evidence="16" type="ORF">HELRODRAFT_192623</name>
</gene>
<dbReference type="EC" id="2.7.7.7" evidence="4"/>
<dbReference type="InterPro" id="IPR043502">
    <property type="entry name" value="DNA/RNA_pol_sf"/>
</dbReference>
<keyword evidence="11" id="KW-0238">DNA-binding</keyword>
<dbReference type="GO" id="GO:0006260">
    <property type="term" value="P:DNA replication"/>
    <property type="evidence" value="ECO:0007669"/>
    <property type="project" value="UniProtKB-KW"/>
</dbReference>
<dbReference type="InParanoid" id="T1FU49"/>
<evidence type="ECO:0000256" key="8">
    <source>
        <dbReference type="ARBA" id="ARBA00022705"/>
    </source>
</evidence>
<dbReference type="EMBL" id="AMQM01005504">
    <property type="status" value="NOT_ANNOTATED_CDS"/>
    <property type="molecule type" value="Genomic_DNA"/>
</dbReference>
<dbReference type="Proteomes" id="UP000015101">
    <property type="component" value="Unassembled WGS sequence"/>
</dbReference>
<dbReference type="PROSITE" id="PS00447">
    <property type="entry name" value="DNA_POLYMERASE_A"/>
    <property type="match status" value="1"/>
</dbReference>
<comment type="similarity">
    <text evidence="3">Belongs to the DNA polymerase type-A family.</text>
</comment>
<evidence type="ECO:0000256" key="10">
    <source>
        <dbReference type="ARBA" id="ARBA00022932"/>
    </source>
</evidence>
<evidence type="ECO:0000259" key="15">
    <source>
        <dbReference type="SMART" id="SM00482"/>
    </source>
</evidence>
<evidence type="ECO:0000313" key="18">
    <source>
        <dbReference type="Proteomes" id="UP000015101"/>
    </source>
</evidence>
<dbReference type="eggNOG" id="KOG3657">
    <property type="taxonomic scope" value="Eukaryota"/>
</dbReference>
<evidence type="ECO:0000256" key="11">
    <source>
        <dbReference type="ARBA" id="ARBA00023125"/>
    </source>
</evidence>
<dbReference type="GO" id="GO:0003677">
    <property type="term" value="F:DNA binding"/>
    <property type="evidence" value="ECO:0007669"/>
    <property type="project" value="UniProtKB-KW"/>
</dbReference>
<keyword evidence="12" id="KW-0496">Mitochondrion</keyword>
<evidence type="ECO:0000256" key="3">
    <source>
        <dbReference type="ARBA" id="ARBA00007705"/>
    </source>
</evidence>
<feature type="domain" description="DNA-directed DNA polymerase family A palm" evidence="15">
    <location>
        <begin position="117"/>
        <end position="348"/>
    </location>
</feature>
<evidence type="ECO:0000256" key="7">
    <source>
        <dbReference type="ARBA" id="ARBA00022695"/>
    </source>
</evidence>
<dbReference type="HOGENOM" id="CLU_661522_0_0_1"/>
<reference evidence="18" key="1">
    <citation type="submission" date="2012-12" db="EMBL/GenBank/DDBJ databases">
        <authorList>
            <person name="Hellsten U."/>
            <person name="Grimwood J."/>
            <person name="Chapman J.A."/>
            <person name="Shapiro H."/>
            <person name="Aerts A."/>
            <person name="Otillar R.P."/>
            <person name="Terry A.Y."/>
            <person name="Boore J.L."/>
            <person name="Simakov O."/>
            <person name="Marletaz F."/>
            <person name="Cho S.-J."/>
            <person name="Edsinger-Gonzales E."/>
            <person name="Havlak P."/>
            <person name="Kuo D.-H."/>
            <person name="Larsson T."/>
            <person name="Lv J."/>
            <person name="Arendt D."/>
            <person name="Savage R."/>
            <person name="Osoegawa K."/>
            <person name="de Jong P."/>
            <person name="Lindberg D.R."/>
            <person name="Seaver E.C."/>
            <person name="Weisblat D.A."/>
            <person name="Putnam N.H."/>
            <person name="Grigoriev I.V."/>
            <person name="Rokhsar D.S."/>
        </authorList>
    </citation>
    <scope>NUCLEOTIDE SEQUENCE</scope>
</reference>
<keyword evidence="8" id="KW-0235">DNA replication</keyword>
<evidence type="ECO:0000313" key="16">
    <source>
        <dbReference type="EMBL" id="ESO00179.1"/>
    </source>
</evidence>
<sequence length="416" mass="46989">MKEDSAGRVGNPLSKYLHQYLKDGVLTSHHGKNVDDMIVQTARSSYWKNNVDRIKSQMVVILDEKHLPAKVINSPKYIQTAKIGLILPRIITSGTVTRRSVEPTWLTASNAYPDRIGSELKCMVQSPPGYCFVGADVDSQELWIAALMGDSLFVGLHGCTAFGWMTLQGSKINGTDLHSRTANMLGLDREHAKIFNYGRIYGAGQRFAERMLLKFNSKLSKKEAHIKAKNMFLSTKGRKINVSEELGGKRIWHGGSESHMFNKLEQIANDMKPQTPVLGARMSSALEATVVNNDFMTSRVNWVVQSSAVDYLHLMLVCMRWLFSEFHIRGKFCISIHDEVRYLVCEEDKYRAALALQITNLLTRSMFAYKLQFCDLPQSVAFFSSVEIDKCLRKDCKNDCITPSNPRGLQNEYNIS</sequence>
<dbReference type="GO" id="GO:0003887">
    <property type="term" value="F:DNA-directed DNA polymerase activity"/>
    <property type="evidence" value="ECO:0007669"/>
    <property type="project" value="UniProtKB-KW"/>
</dbReference>
<evidence type="ECO:0000256" key="6">
    <source>
        <dbReference type="ARBA" id="ARBA00022679"/>
    </source>
</evidence>
<dbReference type="GO" id="GO:0005760">
    <property type="term" value="C:gamma DNA polymerase complex"/>
    <property type="evidence" value="ECO:0007669"/>
    <property type="project" value="InterPro"/>
</dbReference>
<evidence type="ECO:0000256" key="5">
    <source>
        <dbReference type="ARBA" id="ARBA00015350"/>
    </source>
</evidence>